<accession>A0ACC0BJ05</accession>
<comment type="caution">
    <text evidence="1">The sequence shown here is derived from an EMBL/GenBank/DDBJ whole genome shotgun (WGS) entry which is preliminary data.</text>
</comment>
<sequence length="131" mass="15147">MHRSGAPHREWIHLKRGIAPQRVLPNWSMWTPHHALRWDGSLVESQEGLETKVGPRADLVGAPRIYSLLTQDGQRYSKPLKLSVEFFVRVSSKGHVFLFCFLMLEPFVKVTRIDDNVSTMFMFNEPRICPS</sequence>
<gene>
    <name evidence="1" type="ORF">M9H77_13000</name>
</gene>
<name>A0ACC0BJ05_CATRO</name>
<dbReference type="EMBL" id="CM044703">
    <property type="protein sequence ID" value="KAI5672636.1"/>
    <property type="molecule type" value="Genomic_DNA"/>
</dbReference>
<evidence type="ECO:0000313" key="1">
    <source>
        <dbReference type="EMBL" id="KAI5672636.1"/>
    </source>
</evidence>
<protein>
    <submittedName>
        <fullName evidence="1">Uncharacterized protein</fullName>
    </submittedName>
</protein>
<keyword evidence="2" id="KW-1185">Reference proteome</keyword>
<reference evidence="2" key="1">
    <citation type="journal article" date="2023" name="Nat. Plants">
        <title>Single-cell RNA sequencing provides a high-resolution roadmap for understanding the multicellular compartmentation of specialized metabolism.</title>
        <authorList>
            <person name="Sun S."/>
            <person name="Shen X."/>
            <person name="Li Y."/>
            <person name="Li Y."/>
            <person name="Wang S."/>
            <person name="Li R."/>
            <person name="Zhang H."/>
            <person name="Shen G."/>
            <person name="Guo B."/>
            <person name="Wei J."/>
            <person name="Xu J."/>
            <person name="St-Pierre B."/>
            <person name="Chen S."/>
            <person name="Sun C."/>
        </authorList>
    </citation>
    <scope>NUCLEOTIDE SEQUENCE [LARGE SCALE GENOMIC DNA]</scope>
</reference>
<dbReference type="Proteomes" id="UP001060085">
    <property type="component" value="Linkage Group LG03"/>
</dbReference>
<evidence type="ECO:0000313" key="2">
    <source>
        <dbReference type="Proteomes" id="UP001060085"/>
    </source>
</evidence>
<proteinExistence type="predicted"/>
<organism evidence="1 2">
    <name type="scientific">Catharanthus roseus</name>
    <name type="common">Madagascar periwinkle</name>
    <name type="synonym">Vinca rosea</name>
    <dbReference type="NCBI Taxonomy" id="4058"/>
    <lineage>
        <taxon>Eukaryota</taxon>
        <taxon>Viridiplantae</taxon>
        <taxon>Streptophyta</taxon>
        <taxon>Embryophyta</taxon>
        <taxon>Tracheophyta</taxon>
        <taxon>Spermatophyta</taxon>
        <taxon>Magnoliopsida</taxon>
        <taxon>eudicotyledons</taxon>
        <taxon>Gunneridae</taxon>
        <taxon>Pentapetalae</taxon>
        <taxon>asterids</taxon>
        <taxon>lamiids</taxon>
        <taxon>Gentianales</taxon>
        <taxon>Apocynaceae</taxon>
        <taxon>Rauvolfioideae</taxon>
        <taxon>Vinceae</taxon>
        <taxon>Catharanthinae</taxon>
        <taxon>Catharanthus</taxon>
    </lineage>
</organism>